<dbReference type="PANTHER" id="PTHR43214">
    <property type="entry name" value="TWO-COMPONENT RESPONSE REGULATOR"/>
    <property type="match status" value="1"/>
</dbReference>
<feature type="domain" description="Response regulatory" evidence="4">
    <location>
        <begin position="15"/>
        <end position="131"/>
    </location>
</feature>
<proteinExistence type="predicted"/>
<dbReference type="PROSITE" id="PS50110">
    <property type="entry name" value="RESPONSE_REGULATORY"/>
    <property type="match status" value="1"/>
</dbReference>
<evidence type="ECO:0000313" key="5">
    <source>
        <dbReference type="EMBL" id="ETW92920.1"/>
    </source>
</evidence>
<evidence type="ECO:0000256" key="3">
    <source>
        <dbReference type="PROSITE-ProRule" id="PRU00169"/>
    </source>
</evidence>
<feature type="non-terminal residue" evidence="5">
    <location>
        <position position="212"/>
    </location>
</feature>
<dbReference type="InterPro" id="IPR011006">
    <property type="entry name" value="CheY-like_superfamily"/>
</dbReference>
<evidence type="ECO:0000256" key="1">
    <source>
        <dbReference type="ARBA" id="ARBA00022553"/>
    </source>
</evidence>
<dbReference type="SMART" id="SM00421">
    <property type="entry name" value="HTH_LUXR"/>
    <property type="match status" value="1"/>
</dbReference>
<dbReference type="SUPFAM" id="SSF52172">
    <property type="entry name" value="CheY-like"/>
    <property type="match status" value="1"/>
</dbReference>
<dbReference type="InterPro" id="IPR039420">
    <property type="entry name" value="WalR-like"/>
</dbReference>
<feature type="modified residue" description="4-aspartylphosphate" evidence="3">
    <location>
        <position position="66"/>
    </location>
</feature>
<protein>
    <recommendedName>
        <fullName evidence="4">Response regulatory domain-containing protein</fullName>
    </recommendedName>
</protein>
<dbReference type="InterPro" id="IPR000792">
    <property type="entry name" value="Tscrpt_reg_LuxR_C"/>
</dbReference>
<keyword evidence="1 3" id="KW-0597">Phosphoprotein</keyword>
<dbReference type="Gene3D" id="3.40.50.2300">
    <property type="match status" value="1"/>
</dbReference>
<dbReference type="Proteomes" id="UP000019140">
    <property type="component" value="Unassembled WGS sequence"/>
</dbReference>
<dbReference type="GO" id="GO:0000160">
    <property type="term" value="P:phosphorelay signal transduction system"/>
    <property type="evidence" value="ECO:0007669"/>
    <property type="project" value="InterPro"/>
</dbReference>
<evidence type="ECO:0000259" key="4">
    <source>
        <dbReference type="PROSITE" id="PS50110"/>
    </source>
</evidence>
<keyword evidence="6" id="KW-1185">Reference proteome</keyword>
<dbReference type="Pfam" id="PF00072">
    <property type="entry name" value="Response_reg"/>
    <property type="match status" value="1"/>
</dbReference>
<dbReference type="SUPFAM" id="SSF46894">
    <property type="entry name" value="C-terminal effector domain of the bipartite response regulators"/>
    <property type="match status" value="1"/>
</dbReference>
<dbReference type="EMBL" id="AZHX01002758">
    <property type="protein sequence ID" value="ETW92920.1"/>
    <property type="molecule type" value="Genomic_DNA"/>
</dbReference>
<comment type="caution">
    <text evidence="5">The sequence shown here is derived from an EMBL/GenBank/DDBJ whole genome shotgun (WGS) entry which is preliminary data.</text>
</comment>
<reference evidence="5 6" key="1">
    <citation type="journal article" date="2014" name="Nature">
        <title>An environmental bacterial taxon with a large and distinct metabolic repertoire.</title>
        <authorList>
            <person name="Wilson M.C."/>
            <person name="Mori T."/>
            <person name="Ruckert C."/>
            <person name="Uria A.R."/>
            <person name="Helf M.J."/>
            <person name="Takada K."/>
            <person name="Gernert C."/>
            <person name="Steffens U.A."/>
            <person name="Heycke N."/>
            <person name="Schmitt S."/>
            <person name="Rinke C."/>
            <person name="Helfrich E.J."/>
            <person name="Brachmann A.O."/>
            <person name="Gurgui C."/>
            <person name="Wakimoto T."/>
            <person name="Kracht M."/>
            <person name="Crusemann M."/>
            <person name="Hentschel U."/>
            <person name="Abe I."/>
            <person name="Matsunaga S."/>
            <person name="Kalinowski J."/>
            <person name="Takeyama H."/>
            <person name="Piel J."/>
        </authorList>
    </citation>
    <scope>NUCLEOTIDE SEQUENCE [LARGE SCALE GENOMIC DNA]</scope>
    <source>
        <strain evidence="6">TSY2</strain>
    </source>
</reference>
<dbReference type="HOGENOM" id="CLU_000445_90_1_7"/>
<accession>W4L5G0</accession>
<sequence length="212" mass="23447">MTTSVEMGEAMPRAQVLLVDDHPIVRQGMARLIDRQDDLSVCAEVESIAEALTTVDRMPPDVAVVDLMLEGGSGIDLIRSLHLQHPALPILVLSMHEERLYAERVLRAGARGYMMKRESPADILQALRRVLQGELAFSPAVLDKLIPPPASPDDPTSYDATLSGLSDRELEVFQYIRQGYSRRETANLLDLDVNAVQTYCTNILHKLASIMG</sequence>
<evidence type="ECO:0000313" key="6">
    <source>
        <dbReference type="Proteomes" id="UP000019140"/>
    </source>
</evidence>
<dbReference type="PRINTS" id="PR00038">
    <property type="entry name" value="HTHLUXR"/>
</dbReference>
<dbReference type="PANTHER" id="PTHR43214:SF43">
    <property type="entry name" value="TWO-COMPONENT RESPONSE REGULATOR"/>
    <property type="match status" value="1"/>
</dbReference>
<keyword evidence="2" id="KW-0238">DNA-binding</keyword>
<dbReference type="Pfam" id="PF00196">
    <property type="entry name" value="GerE"/>
    <property type="match status" value="1"/>
</dbReference>
<dbReference type="InterPro" id="IPR001789">
    <property type="entry name" value="Sig_transdc_resp-reg_receiver"/>
</dbReference>
<dbReference type="InterPro" id="IPR016032">
    <property type="entry name" value="Sig_transdc_resp-reg_C-effctor"/>
</dbReference>
<dbReference type="AlphaFoldDB" id="W4L5G0"/>
<gene>
    <name evidence="5" type="ORF">ETSY2_52315</name>
</gene>
<organism evidence="5 6">
    <name type="scientific">Candidatus Entotheonella gemina</name>
    <dbReference type="NCBI Taxonomy" id="1429439"/>
    <lineage>
        <taxon>Bacteria</taxon>
        <taxon>Pseudomonadati</taxon>
        <taxon>Nitrospinota/Tectimicrobiota group</taxon>
        <taxon>Candidatus Tectimicrobiota</taxon>
        <taxon>Candidatus Entotheonellia</taxon>
        <taxon>Candidatus Entotheonellales</taxon>
        <taxon>Candidatus Entotheonellaceae</taxon>
        <taxon>Candidatus Entotheonella</taxon>
    </lineage>
</organism>
<dbReference type="GO" id="GO:0006355">
    <property type="term" value="P:regulation of DNA-templated transcription"/>
    <property type="evidence" value="ECO:0007669"/>
    <property type="project" value="InterPro"/>
</dbReference>
<name>W4L5G0_9BACT</name>
<evidence type="ECO:0000256" key="2">
    <source>
        <dbReference type="ARBA" id="ARBA00023125"/>
    </source>
</evidence>
<dbReference type="CDD" id="cd17535">
    <property type="entry name" value="REC_NarL-like"/>
    <property type="match status" value="1"/>
</dbReference>
<dbReference type="InterPro" id="IPR058245">
    <property type="entry name" value="NreC/VraR/RcsB-like_REC"/>
</dbReference>
<dbReference type="SMART" id="SM00448">
    <property type="entry name" value="REC"/>
    <property type="match status" value="1"/>
</dbReference>
<dbReference type="GO" id="GO:0003677">
    <property type="term" value="F:DNA binding"/>
    <property type="evidence" value="ECO:0007669"/>
    <property type="project" value="UniProtKB-KW"/>
</dbReference>